<comment type="caution">
    <text evidence="1">The sequence shown here is derived from an EMBL/GenBank/DDBJ whole genome shotgun (WGS) entry which is preliminary data.</text>
</comment>
<evidence type="ECO:0000313" key="1">
    <source>
        <dbReference type="EMBL" id="CAB1424786.1"/>
    </source>
</evidence>
<gene>
    <name evidence="1" type="ORF">PLEPLA_LOCUS12714</name>
</gene>
<keyword evidence="2" id="KW-1185">Reference proteome</keyword>
<organism evidence="1 2">
    <name type="scientific">Pleuronectes platessa</name>
    <name type="common">European plaice</name>
    <dbReference type="NCBI Taxonomy" id="8262"/>
    <lineage>
        <taxon>Eukaryota</taxon>
        <taxon>Metazoa</taxon>
        <taxon>Chordata</taxon>
        <taxon>Craniata</taxon>
        <taxon>Vertebrata</taxon>
        <taxon>Euteleostomi</taxon>
        <taxon>Actinopterygii</taxon>
        <taxon>Neopterygii</taxon>
        <taxon>Teleostei</taxon>
        <taxon>Neoteleostei</taxon>
        <taxon>Acanthomorphata</taxon>
        <taxon>Carangaria</taxon>
        <taxon>Pleuronectiformes</taxon>
        <taxon>Pleuronectoidei</taxon>
        <taxon>Pleuronectidae</taxon>
        <taxon>Pleuronectes</taxon>
    </lineage>
</organism>
<proteinExistence type="predicted"/>
<dbReference type="Proteomes" id="UP001153269">
    <property type="component" value="Unassembled WGS sequence"/>
</dbReference>
<evidence type="ECO:0000313" key="2">
    <source>
        <dbReference type="Proteomes" id="UP001153269"/>
    </source>
</evidence>
<dbReference type="PANTHER" id="PTHR31025">
    <property type="entry name" value="SI:CH211-196P9.1-RELATED"/>
    <property type="match status" value="1"/>
</dbReference>
<dbReference type="PANTHER" id="PTHR31025:SF30">
    <property type="entry name" value="SI:DKEY-15H8.17"/>
    <property type="match status" value="1"/>
</dbReference>
<dbReference type="AlphaFoldDB" id="A0A9N7YGK8"/>
<dbReference type="EMBL" id="CADEAL010000755">
    <property type="protein sequence ID" value="CAB1424786.1"/>
    <property type="molecule type" value="Genomic_DNA"/>
</dbReference>
<sequence>MSAVGEEIRQAVLLVLPSLQEDKLQSLLNNLERIRVESRGDLQFIKEEDLPADITRIQCRRLLNAWQTEDETTCVTLTTVDPSDIYFSTTTENPSSSQSTSSHSKLYSHFKLLTDIDILDKMKQAMEEQGKLILPFFEQKPAGTNADEVDFPLDCQTLWIDALQNLHGGWLDLRSGFMRDGIEMTKGQYIPPSARV</sequence>
<accession>A0A9N7YGK8</accession>
<protein>
    <submittedName>
        <fullName evidence="1">Uncharacterized protein</fullName>
    </submittedName>
</protein>
<name>A0A9N7YGK8_PLEPL</name>
<reference evidence="1" key="1">
    <citation type="submission" date="2020-03" db="EMBL/GenBank/DDBJ databases">
        <authorList>
            <person name="Weist P."/>
        </authorList>
    </citation>
    <scope>NUCLEOTIDE SEQUENCE</scope>
</reference>